<dbReference type="Gene3D" id="1.10.287.1490">
    <property type="match status" value="1"/>
</dbReference>
<feature type="region of interest" description="Disordered" evidence="5">
    <location>
        <begin position="1274"/>
        <end position="1307"/>
    </location>
</feature>
<dbReference type="InterPro" id="IPR036322">
    <property type="entry name" value="WD40_repeat_dom_sf"/>
</dbReference>
<feature type="compositionally biased region" description="Gly residues" evidence="5">
    <location>
        <begin position="1241"/>
        <end position="1254"/>
    </location>
</feature>
<dbReference type="SUPFAM" id="SSF50978">
    <property type="entry name" value="WD40 repeat-like"/>
    <property type="match status" value="1"/>
</dbReference>
<feature type="repeat" description="WD" evidence="3">
    <location>
        <begin position="590"/>
        <end position="631"/>
    </location>
</feature>
<dbReference type="EMBL" id="JAEHOD010000059">
    <property type="protein sequence ID" value="KAG2433999.1"/>
    <property type="molecule type" value="Genomic_DNA"/>
</dbReference>
<keyword evidence="7" id="KW-1185">Reference proteome</keyword>
<dbReference type="InterPro" id="IPR001680">
    <property type="entry name" value="WD40_rpt"/>
</dbReference>
<evidence type="ECO:0000256" key="4">
    <source>
        <dbReference type="SAM" id="Coils"/>
    </source>
</evidence>
<dbReference type="PROSITE" id="PS00678">
    <property type="entry name" value="WD_REPEATS_1"/>
    <property type="match status" value="1"/>
</dbReference>
<dbReference type="PANTHER" id="PTHR32215:SF0">
    <property type="entry name" value="CILIA- AND FLAGELLA-ASSOCIATED PROTEIN 57"/>
    <property type="match status" value="1"/>
</dbReference>
<evidence type="ECO:0000313" key="6">
    <source>
        <dbReference type="EMBL" id="KAG2433999.1"/>
    </source>
</evidence>
<feature type="compositionally biased region" description="Acidic residues" evidence="5">
    <location>
        <begin position="1295"/>
        <end position="1307"/>
    </location>
</feature>
<comment type="caution">
    <text evidence="6">The sequence shown here is derived from an EMBL/GenBank/DDBJ whole genome shotgun (WGS) entry which is preliminary data.</text>
</comment>
<dbReference type="Pfam" id="PF00400">
    <property type="entry name" value="WD40"/>
    <property type="match status" value="3"/>
</dbReference>
<dbReference type="InterPro" id="IPR019775">
    <property type="entry name" value="WD40_repeat_CS"/>
</dbReference>
<evidence type="ECO:0000256" key="2">
    <source>
        <dbReference type="ARBA" id="ARBA00022737"/>
    </source>
</evidence>
<protein>
    <recommendedName>
        <fullName evidence="8">Cilia- and flagella-associated protein 57</fullName>
    </recommendedName>
</protein>
<dbReference type="PROSITE" id="PS50082">
    <property type="entry name" value="WD_REPEATS_2"/>
    <property type="match status" value="2"/>
</dbReference>
<keyword evidence="1 3" id="KW-0853">WD repeat</keyword>
<evidence type="ECO:0000313" key="7">
    <source>
        <dbReference type="Proteomes" id="UP000613740"/>
    </source>
</evidence>
<accession>A0A835T534</accession>
<dbReference type="SMART" id="SM00320">
    <property type="entry name" value="WD40"/>
    <property type="match status" value="7"/>
</dbReference>
<dbReference type="InterPro" id="IPR052993">
    <property type="entry name" value="CFA-57"/>
</dbReference>
<feature type="compositionally biased region" description="Gly residues" evidence="5">
    <location>
        <begin position="1284"/>
        <end position="1294"/>
    </location>
</feature>
<feature type="coiled-coil region" evidence="4">
    <location>
        <begin position="699"/>
        <end position="972"/>
    </location>
</feature>
<organism evidence="6 7">
    <name type="scientific">Chlamydomonas schloesseri</name>
    <dbReference type="NCBI Taxonomy" id="2026947"/>
    <lineage>
        <taxon>Eukaryota</taxon>
        <taxon>Viridiplantae</taxon>
        <taxon>Chlorophyta</taxon>
        <taxon>core chlorophytes</taxon>
        <taxon>Chlorophyceae</taxon>
        <taxon>CS clade</taxon>
        <taxon>Chlamydomonadales</taxon>
        <taxon>Chlamydomonadaceae</taxon>
        <taxon>Chlamydomonas</taxon>
    </lineage>
</organism>
<dbReference type="PANTHER" id="PTHR32215">
    <property type="entry name" value="CILIA- AND FLAGELLA-ASSOCIATED PROTEIN 57"/>
    <property type="match status" value="1"/>
</dbReference>
<keyword evidence="2" id="KW-0677">Repeat</keyword>
<reference evidence="6" key="1">
    <citation type="journal article" date="2020" name="bioRxiv">
        <title>Comparative genomics of Chlamydomonas.</title>
        <authorList>
            <person name="Craig R.J."/>
            <person name="Hasan A.R."/>
            <person name="Ness R.W."/>
            <person name="Keightley P.D."/>
        </authorList>
    </citation>
    <scope>NUCLEOTIDE SEQUENCE</scope>
    <source>
        <strain evidence="6">CCAP 11/173</strain>
    </source>
</reference>
<evidence type="ECO:0000256" key="3">
    <source>
        <dbReference type="PROSITE-ProRule" id="PRU00221"/>
    </source>
</evidence>
<evidence type="ECO:0000256" key="5">
    <source>
        <dbReference type="SAM" id="MobiDB-lite"/>
    </source>
</evidence>
<feature type="coiled-coil region" evidence="4">
    <location>
        <begin position="1144"/>
        <end position="1178"/>
    </location>
</feature>
<dbReference type="Gene3D" id="2.130.10.10">
    <property type="entry name" value="YVTN repeat-like/Quinoprotein amine dehydrogenase"/>
    <property type="match status" value="3"/>
</dbReference>
<feature type="region of interest" description="Disordered" evidence="5">
    <location>
        <begin position="1188"/>
        <end position="1258"/>
    </location>
</feature>
<feature type="coiled-coil region" evidence="4">
    <location>
        <begin position="645"/>
        <end position="672"/>
    </location>
</feature>
<name>A0A835T534_9CHLO</name>
<gene>
    <name evidence="6" type="ORF">HYH02_012460</name>
</gene>
<dbReference type="InterPro" id="IPR015943">
    <property type="entry name" value="WD40/YVTN_repeat-like_dom_sf"/>
</dbReference>
<feature type="compositionally biased region" description="Gly residues" evidence="5">
    <location>
        <begin position="1114"/>
        <end position="1138"/>
    </location>
</feature>
<dbReference type="Proteomes" id="UP000613740">
    <property type="component" value="Unassembled WGS sequence"/>
</dbReference>
<dbReference type="SUPFAM" id="SSF69322">
    <property type="entry name" value="Tricorn protease domain 2"/>
    <property type="match status" value="1"/>
</dbReference>
<dbReference type="PROSITE" id="PS50294">
    <property type="entry name" value="WD_REPEATS_REGION"/>
    <property type="match status" value="2"/>
</dbReference>
<evidence type="ECO:0008006" key="8">
    <source>
        <dbReference type="Google" id="ProtNLM"/>
    </source>
</evidence>
<feature type="repeat" description="WD" evidence="3">
    <location>
        <begin position="461"/>
        <end position="502"/>
    </location>
</feature>
<keyword evidence="4" id="KW-0175">Coiled coil</keyword>
<feature type="compositionally biased region" description="Polar residues" evidence="5">
    <location>
        <begin position="1199"/>
        <end position="1213"/>
    </location>
</feature>
<dbReference type="FunFam" id="2.130.10.10:FF:003188">
    <property type="entry name" value="Flagellar associated protein"/>
    <property type="match status" value="1"/>
</dbReference>
<proteinExistence type="predicted"/>
<evidence type="ECO:0000256" key="1">
    <source>
        <dbReference type="ARBA" id="ARBA00022574"/>
    </source>
</evidence>
<sequence length="1307" mass="145005">MATSTLAPRFIFGFRADVKDNVHYAEDGSVVYPAGHNIVLYSPDTRTQRLIPGTLESEGITAICVSANKKLMAVAERSDKAMISVYDMQTLKRRKVLVSGDAGSKEYVSLSFSGDGKTLIAQGGAPEWNLVQWVWEKSKVGSVVKTTNQQGVPMFGCAFSPGDSALVSVIGQGIFKLFRNADAGLKPVNPVMGKRDPGLASCQCWVPDPSGSNEQRERLLLGMSDGEVLLLEGTDMKAAFSCDNGLPAVSIAAYSKGFVVGQDGGVVTIFERDEKEFYRRARAFNIEGNACKVLNLAISPNEEHLVASLENNQAFTLLLSNQEIMKQDEMNFEVLGTPNHAGPITGLDVCVRKALIASCCSTDRSVRLWNWAERTCELYRTFADEIFSIAIHPTGLQVLVGFADKLRLMAVLMEDLKVVKELGIKGCRECCFSTGGQYFAAVNGTTISIYNTYTCENVGNLRGHNGKVRSVAWSPDDSKLISAGMDGAVYEWKLKDLKREKEHVLKGCAYASVLATPDCKLLYATGTDKKIKEFEDSTGTGTTISKEIDTGGVNLTQLALLPNARVMFAATEAGGLRTYKYPLTGEFQEAKCHAAPVSRLRVSWDESLLVSGGEDGSVFVWEVRDKDARAAARREQEKLEYAVEVLVTRSELDEKRSRMAELEQQVAELTMQTEYQLRLKDLHLQERVKELTDKFSSDAEADRQKFEALLAEKNEMEMEYEDKLKQAEERSQAQLQALDTQYQAKIMAEVERYQALMQEKELLAERWDEQNSLLVESHERVIAELTEDYEAKLAEEALKIEALQAEKAELEREFEEIKKQLEEDADREIEETKEKYEQKLQTERETSLRLKGENGIMRKKFNNLQKDIEVCNTQIKELYEQKKELYATIASLEKDIASLKREIRERDETIGDKERRIYDLKKKNQELEKFKFVLDYKIKELKKQIEPKDLEISEMKEQIKEMDGELERYHKTNANLDLTISNMHLKQTGLANEVTDQRREKQDAFALMRRFQHDLQEVVGFLQEPKVLKEKVKWLYQKHCGELQTGPAEDGDVEREAARQREYLEKTVDSLKRKLAKDSELHRTDNLRIMQENTALIKEINELRREIKALKGGGLGAGGLGGKPGSANGTGGRPGGRGSPDAVAQELRRELDMQRDLIARLREEMMVKEARIKQLEAMVVPRPISRERLPPMEGFSGAPQHQQHPMHMVSSSYAPPTGVLAGGAGGPPVGLPPPSPQPPGSAGGGVRDSGGAGGPAAAVNSGAVLAGAAIAASMGPVPEDSGEGYDGGAYGGGGEEGEGFEPEGELA</sequence>
<feature type="compositionally biased region" description="Pro residues" evidence="5">
    <location>
        <begin position="1229"/>
        <end position="1239"/>
    </location>
</feature>
<feature type="coiled-coil region" evidence="4">
    <location>
        <begin position="1054"/>
        <end position="1113"/>
    </location>
</feature>
<dbReference type="OrthoDB" id="47276at2759"/>
<feature type="region of interest" description="Disordered" evidence="5">
    <location>
        <begin position="1114"/>
        <end position="1142"/>
    </location>
</feature>